<organism evidence="7 8">
    <name type="scientific">Caballeronia jiangsuensis</name>
    <dbReference type="NCBI Taxonomy" id="1458357"/>
    <lineage>
        <taxon>Bacteria</taxon>
        <taxon>Pseudomonadati</taxon>
        <taxon>Pseudomonadota</taxon>
        <taxon>Betaproteobacteria</taxon>
        <taxon>Burkholderiales</taxon>
        <taxon>Burkholderiaceae</taxon>
        <taxon>Caballeronia</taxon>
    </lineage>
</organism>
<dbReference type="PANTHER" id="PTHR11717">
    <property type="entry name" value="LOW MOLECULAR WEIGHT PROTEIN TYROSINE PHOSPHATASE"/>
    <property type="match status" value="1"/>
</dbReference>
<comment type="caution">
    <text evidence="7">The sequence shown here is derived from an EMBL/GenBank/DDBJ whole genome shotgun (WGS) entry which is preliminary data.</text>
</comment>
<dbReference type="Proteomes" id="UP001629462">
    <property type="component" value="Unassembled WGS sequence"/>
</dbReference>
<evidence type="ECO:0000256" key="3">
    <source>
        <dbReference type="ARBA" id="ARBA00022801"/>
    </source>
</evidence>
<dbReference type="PANTHER" id="PTHR11717:SF31">
    <property type="entry name" value="LOW MOLECULAR WEIGHT PROTEIN-TYROSINE-PHOSPHATASE ETP-RELATED"/>
    <property type="match status" value="1"/>
</dbReference>
<sequence length="145" mass="15716">MIRTILVVCVGNICRSPMAQYLIGEKAGRVTVTSAGLDAIVGAPPDPHAIRVMSDMGIDISSHRARQVSKGLVSDADLILSMETTHRHEIMRRYPGASGKVFRLGEIGQFDVADPYGKSIAAFHIAFESIRQGVDAWVPRIKAMA</sequence>
<dbReference type="InterPro" id="IPR023485">
    <property type="entry name" value="Ptyr_pPase"/>
</dbReference>
<reference evidence="7 8" key="1">
    <citation type="journal article" date="2024" name="Chem. Sci.">
        <title>Discovery of megapolipeptins by genome mining of a Burkholderiales bacteria collection.</title>
        <authorList>
            <person name="Paulo B.S."/>
            <person name="Recchia M.J.J."/>
            <person name="Lee S."/>
            <person name="Fergusson C.H."/>
            <person name="Romanowski S.B."/>
            <person name="Hernandez A."/>
            <person name="Krull N."/>
            <person name="Liu D.Y."/>
            <person name="Cavanagh H."/>
            <person name="Bos A."/>
            <person name="Gray C.A."/>
            <person name="Murphy B.T."/>
            <person name="Linington R.G."/>
            <person name="Eustaquio A.S."/>
        </authorList>
    </citation>
    <scope>NUCLEOTIDE SEQUENCE [LARGE SCALE GENOMIC DNA]</scope>
    <source>
        <strain evidence="7 8">RL17-374-BIF-D</strain>
    </source>
</reference>
<dbReference type="SMART" id="SM00226">
    <property type="entry name" value="LMWPc"/>
    <property type="match status" value="1"/>
</dbReference>
<dbReference type="RefSeq" id="WP_408164007.1">
    <property type="nucleotide sequence ID" value="NZ_JAQQDB010000057.1"/>
</dbReference>
<comment type="catalytic activity">
    <reaction evidence="5">
        <text>O-phospho-L-tyrosyl-[protein] + H2O = L-tyrosyl-[protein] + phosphate</text>
        <dbReference type="Rhea" id="RHEA:10684"/>
        <dbReference type="Rhea" id="RHEA-COMP:10136"/>
        <dbReference type="Rhea" id="RHEA-COMP:20101"/>
        <dbReference type="ChEBI" id="CHEBI:15377"/>
        <dbReference type="ChEBI" id="CHEBI:43474"/>
        <dbReference type="ChEBI" id="CHEBI:46858"/>
        <dbReference type="ChEBI" id="CHEBI:61978"/>
        <dbReference type="EC" id="3.1.3.48"/>
    </reaction>
</comment>
<gene>
    <name evidence="7" type="ORF">PQR08_35295</name>
</gene>
<keyword evidence="4" id="KW-0904">Protein phosphatase</keyword>
<evidence type="ECO:0000256" key="1">
    <source>
        <dbReference type="ARBA" id="ARBA00011063"/>
    </source>
</evidence>
<dbReference type="EC" id="3.1.3.48" evidence="2"/>
<dbReference type="PRINTS" id="PR00719">
    <property type="entry name" value="LMWPTPASE"/>
</dbReference>
<dbReference type="InterPro" id="IPR036196">
    <property type="entry name" value="Ptyr_pPase_sf"/>
</dbReference>
<dbReference type="Gene3D" id="3.40.50.2300">
    <property type="match status" value="1"/>
</dbReference>
<protein>
    <recommendedName>
        <fullName evidence="2">protein-tyrosine-phosphatase</fullName>
        <ecNumber evidence="2">3.1.3.48</ecNumber>
    </recommendedName>
</protein>
<evidence type="ECO:0000259" key="6">
    <source>
        <dbReference type="SMART" id="SM00226"/>
    </source>
</evidence>
<keyword evidence="8" id="KW-1185">Reference proteome</keyword>
<feature type="domain" description="Phosphotyrosine protein phosphatase I" evidence="6">
    <location>
        <begin position="3"/>
        <end position="140"/>
    </location>
</feature>
<dbReference type="Pfam" id="PF01451">
    <property type="entry name" value="LMWPc"/>
    <property type="match status" value="1"/>
</dbReference>
<dbReference type="CDD" id="cd16343">
    <property type="entry name" value="LMWPTP"/>
    <property type="match status" value="1"/>
</dbReference>
<evidence type="ECO:0000256" key="2">
    <source>
        <dbReference type="ARBA" id="ARBA00013064"/>
    </source>
</evidence>
<dbReference type="SUPFAM" id="SSF52788">
    <property type="entry name" value="Phosphotyrosine protein phosphatases I"/>
    <property type="match status" value="1"/>
</dbReference>
<dbReference type="InterPro" id="IPR050438">
    <property type="entry name" value="LMW_PTPase"/>
</dbReference>
<keyword evidence="3" id="KW-0378">Hydrolase</keyword>
<evidence type="ECO:0000313" key="7">
    <source>
        <dbReference type="EMBL" id="MFM0522696.1"/>
    </source>
</evidence>
<dbReference type="InterPro" id="IPR017867">
    <property type="entry name" value="Tyr_phospatase_low_mol_wt"/>
</dbReference>
<name>A0ABW9CVW6_9BURK</name>
<evidence type="ECO:0000256" key="4">
    <source>
        <dbReference type="ARBA" id="ARBA00022912"/>
    </source>
</evidence>
<evidence type="ECO:0000256" key="5">
    <source>
        <dbReference type="ARBA" id="ARBA00051722"/>
    </source>
</evidence>
<comment type="similarity">
    <text evidence="1">Belongs to the low molecular weight phosphotyrosine protein phosphatase family.</text>
</comment>
<accession>A0ABW9CVW6</accession>
<proteinExistence type="inferred from homology"/>
<evidence type="ECO:0000313" key="8">
    <source>
        <dbReference type="Proteomes" id="UP001629462"/>
    </source>
</evidence>
<dbReference type="EMBL" id="JAQQDB010000057">
    <property type="protein sequence ID" value="MFM0522696.1"/>
    <property type="molecule type" value="Genomic_DNA"/>
</dbReference>